<proteinExistence type="inferred from homology"/>
<dbReference type="GO" id="GO:0005829">
    <property type="term" value="C:cytosol"/>
    <property type="evidence" value="ECO:0007669"/>
    <property type="project" value="TreeGrafter"/>
</dbReference>
<dbReference type="InterPro" id="IPR013785">
    <property type="entry name" value="Aldolase_TIM"/>
</dbReference>
<evidence type="ECO:0000256" key="4">
    <source>
        <dbReference type="ARBA" id="ARBA00022822"/>
    </source>
</evidence>
<accession>A0A076F9R4</accession>
<keyword evidence="3 8" id="KW-0028">Amino-acid biosynthesis</keyword>
<evidence type="ECO:0000256" key="6">
    <source>
        <dbReference type="ARBA" id="ARBA00023239"/>
    </source>
</evidence>
<keyword evidence="5 8" id="KW-0057">Aromatic amino acid biosynthesis</keyword>
<dbReference type="Gene3D" id="3.20.20.70">
    <property type="entry name" value="Aldolase class I"/>
    <property type="match status" value="1"/>
</dbReference>
<dbReference type="PANTHER" id="PTHR43406:SF1">
    <property type="entry name" value="TRYPTOPHAN SYNTHASE ALPHA CHAIN, CHLOROPLASTIC"/>
    <property type="match status" value="1"/>
</dbReference>
<dbReference type="InterPro" id="IPR011060">
    <property type="entry name" value="RibuloseP-bd_barrel"/>
</dbReference>
<dbReference type="GO" id="GO:0004834">
    <property type="term" value="F:tryptophan synthase activity"/>
    <property type="evidence" value="ECO:0007669"/>
    <property type="project" value="UniProtKB-UniRule"/>
</dbReference>
<evidence type="ECO:0000256" key="1">
    <source>
        <dbReference type="ARBA" id="ARBA00004733"/>
    </source>
</evidence>
<evidence type="ECO:0000256" key="7">
    <source>
        <dbReference type="ARBA" id="ARBA00049047"/>
    </source>
</evidence>
<keyword evidence="4 8" id="KW-0822">Tryptophan biosynthesis</keyword>
<evidence type="ECO:0000313" key="11">
    <source>
        <dbReference type="Proteomes" id="UP000028486"/>
    </source>
</evidence>
<dbReference type="UniPathway" id="UPA00035">
    <property type="reaction ID" value="UER00044"/>
</dbReference>
<comment type="function">
    <text evidence="8">The alpha subunit is responsible for the aldol cleavage of indoleglycerol phosphate to indole and glyceraldehyde 3-phosphate.</text>
</comment>
<dbReference type="InterPro" id="IPR002028">
    <property type="entry name" value="Trp_synthase_suA"/>
</dbReference>
<comment type="similarity">
    <text evidence="8 9">Belongs to the TrpA family.</text>
</comment>
<comment type="catalytic activity">
    <reaction evidence="7 8">
        <text>(1S,2R)-1-C-(indol-3-yl)glycerol 3-phosphate + L-serine = D-glyceraldehyde 3-phosphate + L-tryptophan + H2O</text>
        <dbReference type="Rhea" id="RHEA:10532"/>
        <dbReference type="ChEBI" id="CHEBI:15377"/>
        <dbReference type="ChEBI" id="CHEBI:33384"/>
        <dbReference type="ChEBI" id="CHEBI:57912"/>
        <dbReference type="ChEBI" id="CHEBI:58866"/>
        <dbReference type="ChEBI" id="CHEBI:59776"/>
        <dbReference type="EC" id="4.2.1.20"/>
    </reaction>
</comment>
<dbReference type="Pfam" id="PF00290">
    <property type="entry name" value="Trp_syntA"/>
    <property type="match status" value="1"/>
</dbReference>
<evidence type="ECO:0000313" key="10">
    <source>
        <dbReference type="EMBL" id="AII14237.1"/>
    </source>
</evidence>
<dbReference type="PROSITE" id="PS00167">
    <property type="entry name" value="TRP_SYNTHASE_ALPHA"/>
    <property type="match status" value="1"/>
</dbReference>
<dbReference type="Proteomes" id="UP000028486">
    <property type="component" value="Chromosome"/>
</dbReference>
<dbReference type="PANTHER" id="PTHR43406">
    <property type="entry name" value="TRYPTOPHAN SYNTHASE, ALPHA CHAIN"/>
    <property type="match status" value="1"/>
</dbReference>
<keyword evidence="6 8" id="KW-0456">Lyase</keyword>
<dbReference type="NCBIfam" id="TIGR00262">
    <property type="entry name" value="trpA"/>
    <property type="match status" value="1"/>
</dbReference>
<dbReference type="AlphaFoldDB" id="A0A076F9R4"/>
<dbReference type="CDD" id="cd04724">
    <property type="entry name" value="Tryptophan_synthase_alpha"/>
    <property type="match status" value="1"/>
</dbReference>
<dbReference type="SUPFAM" id="SSF51366">
    <property type="entry name" value="Ribulose-phoshate binding barrel"/>
    <property type="match status" value="1"/>
</dbReference>
<gene>
    <name evidence="8 10" type="primary">trpA</name>
    <name evidence="10" type="ORF">CIG1485E_0368</name>
</gene>
<dbReference type="RefSeq" id="WP_038453096.1">
    <property type="nucleotide sequence ID" value="NZ_CP009043.1"/>
</dbReference>
<dbReference type="OrthoDB" id="9804578at2"/>
<evidence type="ECO:0000256" key="3">
    <source>
        <dbReference type="ARBA" id="ARBA00022605"/>
    </source>
</evidence>
<dbReference type="HOGENOM" id="CLU_016734_0_0_7"/>
<keyword evidence="11" id="KW-1185">Reference proteome</keyword>
<dbReference type="HAMAP" id="MF_00131">
    <property type="entry name" value="Trp_synth_alpha"/>
    <property type="match status" value="1"/>
</dbReference>
<evidence type="ECO:0000256" key="8">
    <source>
        <dbReference type="HAMAP-Rule" id="MF_00131"/>
    </source>
</evidence>
<dbReference type="eggNOG" id="COG0159">
    <property type="taxonomic scope" value="Bacteria"/>
</dbReference>
<dbReference type="InterPro" id="IPR018204">
    <property type="entry name" value="Trp_synthase_alpha_AS"/>
</dbReference>
<dbReference type="EMBL" id="CP009043">
    <property type="protein sequence ID" value="AII14237.1"/>
    <property type="molecule type" value="Genomic_DNA"/>
</dbReference>
<dbReference type="KEGG" id="caj:CIG1485E_0368"/>
<name>A0A076F9R4_9BACT</name>
<feature type="active site" description="Proton acceptor" evidence="8">
    <location>
        <position position="54"/>
    </location>
</feature>
<feature type="active site" description="Proton acceptor" evidence="8">
    <location>
        <position position="43"/>
    </location>
</feature>
<evidence type="ECO:0000256" key="2">
    <source>
        <dbReference type="ARBA" id="ARBA00011270"/>
    </source>
</evidence>
<comment type="pathway">
    <text evidence="1 8">Amino-acid biosynthesis; L-tryptophan biosynthesis; L-tryptophan from chorismate: step 5/5.</text>
</comment>
<protein>
    <recommendedName>
        <fullName evidence="8">Tryptophan synthase alpha chain</fullName>
        <ecNumber evidence="8">4.2.1.20</ecNumber>
    </recommendedName>
</protein>
<evidence type="ECO:0000256" key="5">
    <source>
        <dbReference type="ARBA" id="ARBA00023141"/>
    </source>
</evidence>
<comment type="subunit">
    <text evidence="2 8">Tetramer of two alpha and two beta chains.</text>
</comment>
<dbReference type="EC" id="4.2.1.20" evidence="8"/>
<dbReference type="STRING" id="1244531.CIG2463D_0373"/>
<sequence>MDKIANAFKNKANIGYIVAGYPSSDYTKEFLNSLDESVLDIVEIGIPYSDPLADGKLISMASFEACKNGITTDKVFEILKCVKTSKCLVFLVYYNLILAYGEDKFLQNAKECGMSGIIVPDMPFDESEEFRAKCLKFNLALIPLVAPTSKDRTKDILKNASGFIYAVGSLGVTGGSQTSLNSLKDMIDGIKENTNLPVAIGFGIKTNEDVKRTKLYADGAIIGTKIVELTQKCNVKELNKEIEKLFV</sequence>
<evidence type="ECO:0000256" key="9">
    <source>
        <dbReference type="RuleBase" id="RU003662"/>
    </source>
</evidence>
<reference evidence="11" key="1">
    <citation type="journal article" date="2014" name="Genome Announc.">
        <title>Complete Genome Sequence of Campylobacter iguaniorum Strain 1485ET, Isolated from a Bearded Dragon (Pogona vitticeps).</title>
        <authorList>
            <person name="Gilbert M.J."/>
            <person name="Miller W.G."/>
            <person name="Yee E."/>
            <person name="Kik M."/>
            <person name="Wagenaar J.A."/>
            <person name="Duim B."/>
        </authorList>
    </citation>
    <scope>NUCLEOTIDE SEQUENCE [LARGE SCALE GENOMIC DNA]</scope>
    <source>
        <strain evidence="11">1485E</strain>
    </source>
</reference>
<organism evidence="10 11">
    <name type="scientific">Campylobacter iguaniorum</name>
    <dbReference type="NCBI Taxonomy" id="1244531"/>
    <lineage>
        <taxon>Bacteria</taxon>
        <taxon>Pseudomonadati</taxon>
        <taxon>Campylobacterota</taxon>
        <taxon>Epsilonproteobacteria</taxon>
        <taxon>Campylobacterales</taxon>
        <taxon>Campylobacteraceae</taxon>
        <taxon>Campylobacter</taxon>
    </lineage>
</organism>